<proteinExistence type="predicted"/>
<dbReference type="PATRIC" id="fig|1131935.3.peg.4961"/>
<comment type="caution">
    <text evidence="2">The sequence shown here is derived from an EMBL/GenBank/DDBJ whole genome shotgun (WGS) entry which is preliminary data.</text>
</comment>
<keyword evidence="1" id="KW-0812">Transmembrane</keyword>
<dbReference type="EMBL" id="AHKH01000106">
    <property type="protein sequence ID" value="EHQ59719.1"/>
    <property type="molecule type" value="Genomic_DNA"/>
</dbReference>
<keyword evidence="1" id="KW-0472">Membrane</keyword>
<protein>
    <submittedName>
        <fullName evidence="2">Uncharacterized protein</fullName>
    </submittedName>
</protein>
<keyword evidence="1" id="KW-1133">Transmembrane helix</keyword>
<sequence>MLSHHFHSNGLHNHRRLMNWLVIAALIVLFVGYRLYIYIEKQAALEFARQYVEAIYGDDFQIDEGADMISLEGPTLYLLIISIGILPTQNPS</sequence>
<dbReference type="AlphaFoldDB" id="H3SMH9"/>
<dbReference type="RefSeq" id="WP_006679254.1">
    <property type="nucleotide sequence ID" value="NZ_AHKH01000106.1"/>
</dbReference>
<dbReference type="STRING" id="1131935.PDENDC454_23863"/>
<evidence type="ECO:0000256" key="1">
    <source>
        <dbReference type="SAM" id="Phobius"/>
    </source>
</evidence>
<dbReference type="Proteomes" id="UP000003900">
    <property type="component" value="Unassembled WGS sequence"/>
</dbReference>
<accession>H3SMH9</accession>
<reference evidence="2 3" key="1">
    <citation type="journal article" date="2012" name="J. Bacteriol.">
        <title>Genome Sequence of the Pattern-Forming Social Bacterium Paenibacillus dendritiformis C454 Chiral Morphotype.</title>
        <authorList>
            <person name="Sirota-Madi A."/>
            <person name="Olender T."/>
            <person name="Helman Y."/>
            <person name="Brainis I."/>
            <person name="Finkelshtein A."/>
            <person name="Roth D."/>
            <person name="Hagai E."/>
            <person name="Leshkowitz D."/>
            <person name="Brodsky L."/>
            <person name="Galatenko V."/>
            <person name="Nikolaev V."/>
            <person name="Gutnick D.L."/>
            <person name="Lancet D."/>
            <person name="Ben-Jacob E."/>
        </authorList>
    </citation>
    <scope>NUCLEOTIDE SEQUENCE [LARGE SCALE GENOMIC DNA]</scope>
    <source>
        <strain evidence="2 3">C454</strain>
    </source>
</reference>
<keyword evidence="3" id="KW-1185">Reference proteome</keyword>
<evidence type="ECO:0000313" key="3">
    <source>
        <dbReference type="Proteomes" id="UP000003900"/>
    </source>
</evidence>
<gene>
    <name evidence="2" type="ORF">PDENDC454_23863</name>
</gene>
<name>H3SMH9_9BACL</name>
<feature type="transmembrane region" description="Helical" evidence="1">
    <location>
        <begin position="20"/>
        <end position="39"/>
    </location>
</feature>
<organism evidence="2 3">
    <name type="scientific">Paenibacillus dendritiformis C454</name>
    <dbReference type="NCBI Taxonomy" id="1131935"/>
    <lineage>
        <taxon>Bacteria</taxon>
        <taxon>Bacillati</taxon>
        <taxon>Bacillota</taxon>
        <taxon>Bacilli</taxon>
        <taxon>Bacillales</taxon>
        <taxon>Paenibacillaceae</taxon>
        <taxon>Paenibacillus</taxon>
    </lineage>
</organism>
<evidence type="ECO:0000313" key="2">
    <source>
        <dbReference type="EMBL" id="EHQ59719.1"/>
    </source>
</evidence>